<name>A0A0D0HBM1_9BACT</name>
<gene>
    <name evidence="1" type="ORF">ST44_09275</name>
</gene>
<keyword evidence="2" id="KW-1185">Reference proteome</keyword>
<dbReference type="AlphaFoldDB" id="A0A0D0HBM1"/>
<proteinExistence type="predicted"/>
<accession>A0A0D0HBM1</accession>
<dbReference type="RefSeq" id="WP_044079648.1">
    <property type="nucleotide sequence ID" value="NZ_JXQH01000018.1"/>
</dbReference>
<dbReference type="EMBL" id="JXQK01000065">
    <property type="protein sequence ID" value="KIP61572.1"/>
    <property type="molecule type" value="Genomic_DNA"/>
</dbReference>
<reference evidence="1 2" key="1">
    <citation type="submission" date="2015-01" db="EMBL/GenBank/DDBJ databases">
        <title>Comparative genomics of non-oral Prevotella species.</title>
        <authorList>
            <person name="Accetto T."/>
            <person name="Nograsek B."/>
            <person name="Avgustin G."/>
        </authorList>
    </citation>
    <scope>NUCLEOTIDE SEQUENCE [LARGE SCALE GENOMIC DNA]</scope>
    <source>
        <strain evidence="1 2">P5-119</strain>
    </source>
</reference>
<evidence type="ECO:0000313" key="1">
    <source>
        <dbReference type="EMBL" id="KIP61572.1"/>
    </source>
</evidence>
<dbReference type="Proteomes" id="UP000032046">
    <property type="component" value="Unassembled WGS sequence"/>
</dbReference>
<evidence type="ECO:0000313" key="2">
    <source>
        <dbReference type="Proteomes" id="UP000032046"/>
    </source>
</evidence>
<protein>
    <submittedName>
        <fullName evidence="1">Contig65, whole genome shotgun sequence</fullName>
    </submittedName>
</protein>
<comment type="caution">
    <text evidence="1">The sequence shown here is derived from an EMBL/GenBank/DDBJ whole genome shotgun (WGS) entry which is preliminary data.</text>
</comment>
<sequence>MAKMTTATRLLLKQLGIRFPVELNKMACGKVVSSNITVNISMTSTTNTKKAIRSLKVQALRINDFLINDESPLFTNTPYAILERIIHTRISLLRLLVKLPKNHLMPSPLSIDFIWEYGNVELRIHESNINASSPIANIHTQ</sequence>
<organism evidence="1 2">
    <name type="scientific">Prevotella pectinovora</name>
    <dbReference type="NCBI Taxonomy" id="1602169"/>
    <lineage>
        <taxon>Bacteria</taxon>
        <taxon>Pseudomonadati</taxon>
        <taxon>Bacteroidota</taxon>
        <taxon>Bacteroidia</taxon>
        <taxon>Bacteroidales</taxon>
        <taxon>Prevotellaceae</taxon>
        <taxon>Prevotella</taxon>
    </lineage>
</organism>